<dbReference type="RefSeq" id="WP_120021866.1">
    <property type="nucleotide sequence ID" value="NZ_QZFV01000043.1"/>
</dbReference>
<dbReference type="AlphaFoldDB" id="A0A419IAE5"/>
<evidence type="ECO:0000313" key="1">
    <source>
        <dbReference type="EMBL" id="RJQ90011.1"/>
    </source>
</evidence>
<accession>A0A419IAE5</accession>
<name>A0A419IAE5_9PSEU</name>
<dbReference type="Proteomes" id="UP000285112">
    <property type="component" value="Unassembled WGS sequence"/>
</dbReference>
<comment type="caution">
    <text evidence="1">The sequence shown here is derived from an EMBL/GenBank/DDBJ whole genome shotgun (WGS) entry which is preliminary data.</text>
</comment>
<evidence type="ECO:0000313" key="2">
    <source>
        <dbReference type="Proteomes" id="UP000285112"/>
    </source>
</evidence>
<proteinExistence type="predicted"/>
<reference evidence="1 2" key="1">
    <citation type="submission" date="2018-09" db="EMBL/GenBank/DDBJ databases">
        <title>YIM PH 21725 draft genome.</title>
        <authorList>
            <person name="Miao C."/>
        </authorList>
    </citation>
    <scope>NUCLEOTIDE SEQUENCE [LARGE SCALE GENOMIC DNA]</scope>
    <source>
        <strain evidence="2">YIM PH21725</strain>
    </source>
</reference>
<gene>
    <name evidence="1" type="ORF">D5S19_03365</name>
</gene>
<protein>
    <submittedName>
        <fullName evidence="1">Uncharacterized protein</fullName>
    </submittedName>
</protein>
<dbReference type="EMBL" id="QZFV01000043">
    <property type="protein sequence ID" value="RJQ90011.1"/>
    <property type="molecule type" value="Genomic_DNA"/>
</dbReference>
<sequence length="87" mass="10315">MEIAMIVALSLLSGASLTALQASWRARRRLERRLAESAQVWPVWPEYHPYDQPWPVVVRQPVQYPAVPSQPVRRYWPHEVRYPPNRR</sequence>
<organism evidence="1 2">
    <name type="scientific">Amycolatopsis panacis</name>
    <dbReference type="NCBI Taxonomy" id="2340917"/>
    <lineage>
        <taxon>Bacteria</taxon>
        <taxon>Bacillati</taxon>
        <taxon>Actinomycetota</taxon>
        <taxon>Actinomycetes</taxon>
        <taxon>Pseudonocardiales</taxon>
        <taxon>Pseudonocardiaceae</taxon>
        <taxon>Amycolatopsis</taxon>
    </lineage>
</organism>
<keyword evidence="2" id="KW-1185">Reference proteome</keyword>